<dbReference type="InterPro" id="IPR051906">
    <property type="entry name" value="TolC-like"/>
</dbReference>
<evidence type="ECO:0000256" key="3">
    <source>
        <dbReference type="ARBA" id="ARBA00022448"/>
    </source>
</evidence>
<name>A0A6B3LRB0_9BACT</name>
<dbReference type="GO" id="GO:0009279">
    <property type="term" value="C:cell outer membrane"/>
    <property type="evidence" value="ECO:0007669"/>
    <property type="project" value="UniProtKB-SubCell"/>
</dbReference>
<dbReference type="EMBL" id="JAAGWD010000001">
    <property type="protein sequence ID" value="NEM96097.1"/>
    <property type="molecule type" value="Genomic_DNA"/>
</dbReference>
<evidence type="ECO:0000313" key="9">
    <source>
        <dbReference type="EMBL" id="NEM96097.1"/>
    </source>
</evidence>
<keyword evidence="5" id="KW-0812">Transmembrane</keyword>
<protein>
    <submittedName>
        <fullName evidence="9">TolC family protein</fullName>
    </submittedName>
</protein>
<evidence type="ECO:0000256" key="4">
    <source>
        <dbReference type="ARBA" id="ARBA00022452"/>
    </source>
</evidence>
<evidence type="ECO:0000256" key="6">
    <source>
        <dbReference type="ARBA" id="ARBA00023136"/>
    </source>
</evidence>
<keyword evidence="6" id="KW-0472">Membrane</keyword>
<dbReference type="PANTHER" id="PTHR30026:SF20">
    <property type="entry name" value="OUTER MEMBRANE PROTEIN TOLC"/>
    <property type="match status" value="1"/>
</dbReference>
<evidence type="ECO:0000256" key="8">
    <source>
        <dbReference type="SAM" id="SignalP"/>
    </source>
</evidence>
<dbReference type="GO" id="GO:1990281">
    <property type="term" value="C:efflux pump complex"/>
    <property type="evidence" value="ECO:0007669"/>
    <property type="project" value="TreeGrafter"/>
</dbReference>
<keyword evidence="3" id="KW-0813">Transport</keyword>
<dbReference type="Pfam" id="PF02321">
    <property type="entry name" value="OEP"/>
    <property type="match status" value="2"/>
</dbReference>
<dbReference type="GO" id="GO:0015288">
    <property type="term" value="F:porin activity"/>
    <property type="evidence" value="ECO:0007669"/>
    <property type="project" value="TreeGrafter"/>
</dbReference>
<dbReference type="PANTHER" id="PTHR30026">
    <property type="entry name" value="OUTER MEMBRANE PROTEIN TOLC"/>
    <property type="match status" value="1"/>
</dbReference>
<feature type="signal peptide" evidence="8">
    <location>
        <begin position="1"/>
        <end position="22"/>
    </location>
</feature>
<keyword evidence="8" id="KW-0732">Signal</keyword>
<keyword evidence="7" id="KW-0998">Cell outer membrane</keyword>
<comment type="subcellular location">
    <subcellularLocation>
        <location evidence="1">Cell outer membrane</location>
    </subcellularLocation>
</comment>
<keyword evidence="10" id="KW-1185">Reference proteome</keyword>
<evidence type="ECO:0000256" key="7">
    <source>
        <dbReference type="ARBA" id="ARBA00023237"/>
    </source>
</evidence>
<evidence type="ECO:0000256" key="5">
    <source>
        <dbReference type="ARBA" id="ARBA00022692"/>
    </source>
</evidence>
<dbReference type="InterPro" id="IPR003423">
    <property type="entry name" value="OMP_efflux"/>
</dbReference>
<reference evidence="9 10" key="1">
    <citation type="submission" date="2020-02" db="EMBL/GenBank/DDBJ databases">
        <authorList>
            <person name="Kim M.K."/>
        </authorList>
    </citation>
    <scope>NUCLEOTIDE SEQUENCE [LARGE SCALE GENOMIC DNA]</scope>
    <source>
        <strain evidence="9 10">BT327</strain>
    </source>
</reference>
<evidence type="ECO:0000256" key="2">
    <source>
        <dbReference type="ARBA" id="ARBA00007613"/>
    </source>
</evidence>
<evidence type="ECO:0000313" key="10">
    <source>
        <dbReference type="Proteomes" id="UP000474777"/>
    </source>
</evidence>
<comment type="similarity">
    <text evidence="2">Belongs to the outer membrane factor (OMF) (TC 1.B.17) family.</text>
</comment>
<dbReference type="Gene3D" id="1.20.1600.10">
    <property type="entry name" value="Outer membrane efflux proteins (OEP)"/>
    <property type="match status" value="1"/>
</dbReference>
<dbReference type="GO" id="GO:0015562">
    <property type="term" value="F:efflux transmembrane transporter activity"/>
    <property type="evidence" value="ECO:0007669"/>
    <property type="project" value="InterPro"/>
</dbReference>
<sequence>MKKSTTLLVAVLMLLGLPGTYAQDAMQLSLQQSIDYALQNRASLKAAQNEEKIAKARTGEIRAMGLPQINAAVEVGNNFIKQKTLLDVSDFGGAPQVLDPFVITPEQLASGQPITLTPTYSRPNPGPGEGGLQAITFVQPYNGSATVTGSQLLFDGSYLIGLKAAKTYTELSRKTTTQTEIDIVEQVSKAYYGVLVNRERIELLNQNLVRLDTLLNQTRIMFQNGVAEQLDVDRLRVSFNNLKVEQQRAERLMQLSENLLKFQMGLPQNQAVVLTDELSEVEVDVAKPNTQNFNYSNRIEFSILETQRDLAALDVRNINSGYLPKLYLNARYGYSGVGDSFSDIMNVRAGANNMIDRNWFDFGYVGAQLQLPIFDGLRRHYQVQQAKLRLENTKFGFETLRQSIDLELEQASTELTNALDVLKSQQENLTLAEDIARVSKIKFQEGVGSNLEVITAETDLRQAQTNYYAAIYDALIAKVNLEKAKGTLTTK</sequence>
<feature type="chain" id="PRO_5025607254" evidence="8">
    <location>
        <begin position="23"/>
        <end position="491"/>
    </location>
</feature>
<organism evidence="9 10">
    <name type="scientific">Pontibacter burrus</name>
    <dbReference type="NCBI Taxonomy" id="2704466"/>
    <lineage>
        <taxon>Bacteria</taxon>
        <taxon>Pseudomonadati</taxon>
        <taxon>Bacteroidota</taxon>
        <taxon>Cytophagia</taxon>
        <taxon>Cytophagales</taxon>
        <taxon>Hymenobacteraceae</taxon>
        <taxon>Pontibacter</taxon>
    </lineage>
</organism>
<gene>
    <name evidence="9" type="ORF">GXP69_00190</name>
</gene>
<proteinExistence type="inferred from homology"/>
<dbReference type="AlphaFoldDB" id="A0A6B3LRB0"/>
<dbReference type="SUPFAM" id="SSF56954">
    <property type="entry name" value="Outer membrane efflux proteins (OEP)"/>
    <property type="match status" value="1"/>
</dbReference>
<dbReference type="Proteomes" id="UP000474777">
    <property type="component" value="Unassembled WGS sequence"/>
</dbReference>
<keyword evidence="4" id="KW-1134">Transmembrane beta strand</keyword>
<comment type="caution">
    <text evidence="9">The sequence shown here is derived from an EMBL/GenBank/DDBJ whole genome shotgun (WGS) entry which is preliminary data.</text>
</comment>
<dbReference type="RefSeq" id="WP_163910756.1">
    <property type="nucleotide sequence ID" value="NZ_JAAGWD010000001.1"/>
</dbReference>
<accession>A0A6B3LRB0</accession>
<evidence type="ECO:0000256" key="1">
    <source>
        <dbReference type="ARBA" id="ARBA00004442"/>
    </source>
</evidence>